<keyword evidence="2" id="KW-0805">Transcription regulation</keyword>
<dbReference type="GO" id="GO:0006355">
    <property type="term" value="P:regulation of DNA-templated transcription"/>
    <property type="evidence" value="ECO:0007669"/>
    <property type="project" value="UniProtKB-ARBA"/>
</dbReference>
<protein>
    <recommendedName>
        <fullName evidence="6">BHLH domain-containing protein</fullName>
    </recommendedName>
</protein>
<evidence type="ECO:0000256" key="4">
    <source>
        <dbReference type="ARBA" id="ARBA00023242"/>
    </source>
</evidence>
<dbReference type="Pfam" id="PF00010">
    <property type="entry name" value="HLH"/>
    <property type="match status" value="1"/>
</dbReference>
<dbReference type="AlphaFoldDB" id="A0ABD3ACX4"/>
<sequence>MSGLMENISVNDASRKLDRKTIERNRRIRMKALVLELTSLVPSQHFKRSKEMLSQKDQLDQAADYIKQLRERVEKLNRTKEVLKSKFETKGTANLIKSAIPVSRIPVVKIREIGSSLEVVLVSSFRQNFALHEVIRILQEQGVEVVSVSKSIMNRSIYHILHAQVKVTRFGVDTSIVYDRLQKLLNS</sequence>
<evidence type="ECO:0000313" key="7">
    <source>
        <dbReference type="EMBL" id="KAL3529587.1"/>
    </source>
</evidence>
<dbReference type="PANTHER" id="PTHR13935">
    <property type="entry name" value="ACHAETE-SCUTE TRANSCRIPTION FACTOR-RELATED"/>
    <property type="match status" value="1"/>
</dbReference>
<evidence type="ECO:0000256" key="3">
    <source>
        <dbReference type="ARBA" id="ARBA00023163"/>
    </source>
</evidence>
<organism evidence="7 8">
    <name type="scientific">Cinchona calisaya</name>
    <dbReference type="NCBI Taxonomy" id="153742"/>
    <lineage>
        <taxon>Eukaryota</taxon>
        <taxon>Viridiplantae</taxon>
        <taxon>Streptophyta</taxon>
        <taxon>Embryophyta</taxon>
        <taxon>Tracheophyta</taxon>
        <taxon>Spermatophyta</taxon>
        <taxon>Magnoliopsida</taxon>
        <taxon>eudicotyledons</taxon>
        <taxon>Gunneridae</taxon>
        <taxon>Pentapetalae</taxon>
        <taxon>asterids</taxon>
        <taxon>lamiids</taxon>
        <taxon>Gentianales</taxon>
        <taxon>Rubiaceae</taxon>
        <taxon>Cinchonoideae</taxon>
        <taxon>Cinchoneae</taxon>
        <taxon>Cinchona</taxon>
    </lineage>
</organism>
<feature type="coiled-coil region" evidence="5">
    <location>
        <begin position="52"/>
        <end position="86"/>
    </location>
</feature>
<accession>A0ABD3ACX4</accession>
<dbReference type="PROSITE" id="PS50888">
    <property type="entry name" value="BHLH"/>
    <property type="match status" value="1"/>
</dbReference>
<dbReference type="EMBL" id="JBJUIK010000004">
    <property type="protein sequence ID" value="KAL3529587.1"/>
    <property type="molecule type" value="Genomic_DNA"/>
</dbReference>
<comment type="subcellular location">
    <subcellularLocation>
        <location evidence="1">Nucleus</location>
    </subcellularLocation>
</comment>
<evidence type="ECO:0000313" key="8">
    <source>
        <dbReference type="Proteomes" id="UP001630127"/>
    </source>
</evidence>
<reference evidence="7 8" key="1">
    <citation type="submission" date="2024-11" db="EMBL/GenBank/DDBJ databases">
        <title>A near-complete genome assembly of Cinchona calisaya.</title>
        <authorList>
            <person name="Lian D.C."/>
            <person name="Zhao X.W."/>
            <person name="Wei L."/>
        </authorList>
    </citation>
    <scope>NUCLEOTIDE SEQUENCE [LARGE SCALE GENOMIC DNA]</scope>
    <source>
        <tissue evidence="7">Nenye</tissue>
    </source>
</reference>
<comment type="caution">
    <text evidence="7">The sequence shown here is derived from an EMBL/GenBank/DDBJ whole genome shotgun (WGS) entry which is preliminary data.</text>
</comment>
<evidence type="ECO:0000256" key="1">
    <source>
        <dbReference type="ARBA" id="ARBA00004123"/>
    </source>
</evidence>
<dbReference type="PANTHER" id="PTHR13935:SF46">
    <property type="entry name" value="TRANSCRIPTION FACTOR BHLH167-RELATED"/>
    <property type="match status" value="1"/>
</dbReference>
<keyword evidence="3" id="KW-0804">Transcription</keyword>
<dbReference type="Proteomes" id="UP001630127">
    <property type="component" value="Unassembled WGS sequence"/>
</dbReference>
<dbReference type="InterPro" id="IPR036638">
    <property type="entry name" value="HLH_DNA-bd_sf"/>
</dbReference>
<dbReference type="SUPFAM" id="SSF47459">
    <property type="entry name" value="HLH, helix-loop-helix DNA-binding domain"/>
    <property type="match status" value="1"/>
</dbReference>
<feature type="domain" description="BHLH" evidence="6">
    <location>
        <begin position="14"/>
        <end position="69"/>
    </location>
</feature>
<gene>
    <name evidence="7" type="ORF">ACH5RR_008909</name>
</gene>
<evidence type="ECO:0000256" key="2">
    <source>
        <dbReference type="ARBA" id="ARBA00023015"/>
    </source>
</evidence>
<evidence type="ECO:0000256" key="5">
    <source>
        <dbReference type="SAM" id="Coils"/>
    </source>
</evidence>
<proteinExistence type="predicted"/>
<dbReference type="InterPro" id="IPR011598">
    <property type="entry name" value="bHLH_dom"/>
</dbReference>
<keyword evidence="8" id="KW-1185">Reference proteome</keyword>
<evidence type="ECO:0000259" key="6">
    <source>
        <dbReference type="PROSITE" id="PS50888"/>
    </source>
</evidence>
<name>A0ABD3ACX4_9GENT</name>
<dbReference type="InterPro" id="IPR015660">
    <property type="entry name" value="MASH1/Ascl1a-like"/>
</dbReference>
<keyword evidence="5" id="KW-0175">Coiled coil</keyword>
<keyword evidence="4" id="KW-0539">Nucleus</keyword>
<dbReference type="Gene3D" id="4.10.280.10">
    <property type="entry name" value="Helix-loop-helix DNA-binding domain"/>
    <property type="match status" value="1"/>
</dbReference>
<dbReference type="GO" id="GO:0005634">
    <property type="term" value="C:nucleus"/>
    <property type="evidence" value="ECO:0007669"/>
    <property type="project" value="UniProtKB-SubCell"/>
</dbReference>